<evidence type="ECO:0000313" key="2">
    <source>
        <dbReference type="EMBL" id="KIM36140.1"/>
    </source>
</evidence>
<organism evidence="2 3">
    <name type="scientific">Hebeloma cylindrosporum</name>
    <dbReference type="NCBI Taxonomy" id="76867"/>
    <lineage>
        <taxon>Eukaryota</taxon>
        <taxon>Fungi</taxon>
        <taxon>Dikarya</taxon>
        <taxon>Basidiomycota</taxon>
        <taxon>Agaricomycotina</taxon>
        <taxon>Agaricomycetes</taxon>
        <taxon>Agaricomycetidae</taxon>
        <taxon>Agaricales</taxon>
        <taxon>Agaricineae</taxon>
        <taxon>Hymenogastraceae</taxon>
        <taxon>Hebeloma</taxon>
    </lineage>
</organism>
<name>A0A0C3BHG9_HEBCY</name>
<dbReference type="HOGENOM" id="CLU_169130_0_0_1"/>
<protein>
    <submittedName>
        <fullName evidence="2">Uncharacterized protein</fullName>
    </submittedName>
</protein>
<reference evidence="2 3" key="1">
    <citation type="submission" date="2014-04" db="EMBL/GenBank/DDBJ databases">
        <authorList>
            <consortium name="DOE Joint Genome Institute"/>
            <person name="Kuo A."/>
            <person name="Gay G."/>
            <person name="Dore J."/>
            <person name="Kohler A."/>
            <person name="Nagy L.G."/>
            <person name="Floudas D."/>
            <person name="Copeland A."/>
            <person name="Barry K.W."/>
            <person name="Cichocki N."/>
            <person name="Veneault-Fourrey C."/>
            <person name="LaButti K."/>
            <person name="Lindquist E.A."/>
            <person name="Lipzen A."/>
            <person name="Lundell T."/>
            <person name="Morin E."/>
            <person name="Murat C."/>
            <person name="Sun H."/>
            <person name="Tunlid A."/>
            <person name="Henrissat B."/>
            <person name="Grigoriev I.V."/>
            <person name="Hibbett D.S."/>
            <person name="Martin F."/>
            <person name="Nordberg H.P."/>
            <person name="Cantor M.N."/>
            <person name="Hua S.X."/>
        </authorList>
    </citation>
    <scope>NUCLEOTIDE SEQUENCE [LARGE SCALE GENOMIC DNA]</scope>
    <source>
        <strain evidence="3">h7</strain>
    </source>
</reference>
<evidence type="ECO:0000256" key="1">
    <source>
        <dbReference type="SAM" id="MobiDB-lite"/>
    </source>
</evidence>
<evidence type="ECO:0000313" key="3">
    <source>
        <dbReference type="Proteomes" id="UP000053424"/>
    </source>
</evidence>
<accession>A0A0C3BHG9</accession>
<dbReference type="AlphaFoldDB" id="A0A0C3BHG9"/>
<keyword evidence="3" id="KW-1185">Reference proteome</keyword>
<proteinExistence type="predicted"/>
<feature type="region of interest" description="Disordered" evidence="1">
    <location>
        <begin position="62"/>
        <end position="94"/>
    </location>
</feature>
<sequence length="94" mass="9744">MADNVSEGICGCCCVSIFSILNPWCTTTPYGAGGCCNSNSTAGCCGSCCKGFDEDVFDAQVKKDLEETRDPDAPPINPNQPEPKQGMSVAGTPS</sequence>
<feature type="compositionally biased region" description="Basic and acidic residues" evidence="1">
    <location>
        <begin position="62"/>
        <end position="72"/>
    </location>
</feature>
<reference evidence="3" key="2">
    <citation type="submission" date="2015-01" db="EMBL/GenBank/DDBJ databases">
        <title>Evolutionary Origins and Diversification of the Mycorrhizal Mutualists.</title>
        <authorList>
            <consortium name="DOE Joint Genome Institute"/>
            <consortium name="Mycorrhizal Genomics Consortium"/>
            <person name="Kohler A."/>
            <person name="Kuo A."/>
            <person name="Nagy L.G."/>
            <person name="Floudas D."/>
            <person name="Copeland A."/>
            <person name="Barry K.W."/>
            <person name="Cichocki N."/>
            <person name="Veneault-Fourrey C."/>
            <person name="LaButti K."/>
            <person name="Lindquist E.A."/>
            <person name="Lipzen A."/>
            <person name="Lundell T."/>
            <person name="Morin E."/>
            <person name="Murat C."/>
            <person name="Riley R."/>
            <person name="Ohm R."/>
            <person name="Sun H."/>
            <person name="Tunlid A."/>
            <person name="Henrissat B."/>
            <person name="Grigoriev I.V."/>
            <person name="Hibbett D.S."/>
            <person name="Martin F."/>
        </authorList>
    </citation>
    <scope>NUCLEOTIDE SEQUENCE [LARGE SCALE GENOMIC DNA]</scope>
    <source>
        <strain evidence="3">h7</strain>
    </source>
</reference>
<dbReference type="Proteomes" id="UP000053424">
    <property type="component" value="Unassembled WGS sequence"/>
</dbReference>
<dbReference type="OrthoDB" id="2608976at2759"/>
<gene>
    <name evidence="2" type="ORF">M413DRAFT_449347</name>
</gene>
<dbReference type="EMBL" id="KN831808">
    <property type="protein sequence ID" value="KIM36140.1"/>
    <property type="molecule type" value="Genomic_DNA"/>
</dbReference>